<dbReference type="Proteomes" id="UP000199568">
    <property type="component" value="Unassembled WGS sequence"/>
</dbReference>
<organism evidence="2 3">
    <name type="scientific">Natronincola peptidivorans</name>
    <dbReference type="NCBI Taxonomy" id="426128"/>
    <lineage>
        <taxon>Bacteria</taxon>
        <taxon>Bacillati</taxon>
        <taxon>Bacillota</taxon>
        <taxon>Clostridia</taxon>
        <taxon>Peptostreptococcales</taxon>
        <taxon>Natronincolaceae</taxon>
        <taxon>Natronincola</taxon>
    </lineage>
</organism>
<dbReference type="Pfam" id="PF13519">
    <property type="entry name" value="VWA_2"/>
    <property type="match status" value="1"/>
</dbReference>
<dbReference type="STRING" id="426128.SAMN05660297_00931"/>
<reference evidence="2 3" key="1">
    <citation type="submission" date="2016-10" db="EMBL/GenBank/DDBJ databases">
        <authorList>
            <person name="de Groot N.N."/>
        </authorList>
    </citation>
    <scope>NUCLEOTIDE SEQUENCE [LARGE SCALE GENOMIC DNA]</scope>
    <source>
        <strain evidence="2 3">DSM 18979</strain>
    </source>
</reference>
<protein>
    <submittedName>
        <fullName evidence="2">Ca-activated chloride channel family protein</fullName>
    </submittedName>
</protein>
<keyword evidence="3" id="KW-1185">Reference proteome</keyword>
<dbReference type="SUPFAM" id="SSF53300">
    <property type="entry name" value="vWA-like"/>
    <property type="match status" value="2"/>
</dbReference>
<evidence type="ECO:0000313" key="3">
    <source>
        <dbReference type="Proteomes" id="UP000199568"/>
    </source>
</evidence>
<feature type="domain" description="VWFA" evidence="1">
    <location>
        <begin position="134"/>
        <end position="239"/>
    </location>
</feature>
<dbReference type="RefSeq" id="WP_090440056.1">
    <property type="nucleotide sequence ID" value="NZ_FOHU01000003.1"/>
</dbReference>
<dbReference type="CDD" id="cd00198">
    <property type="entry name" value="vWFA"/>
    <property type="match status" value="1"/>
</dbReference>
<dbReference type="InterPro" id="IPR036465">
    <property type="entry name" value="vWFA_dom_sf"/>
</dbReference>
<dbReference type="Pfam" id="PF00092">
    <property type="entry name" value="VWA"/>
    <property type="match status" value="1"/>
</dbReference>
<gene>
    <name evidence="2" type="ORF">SAMN05660297_00931</name>
</gene>
<dbReference type="OrthoDB" id="9806395at2"/>
<sequence length="244" mass="27292">MDNKEAVIKQIIVVTDGQSNVGGDPIAVAREANKKNIIVNTIGIVDEKQADEKPLTEIQDIAEAGGGTYEYTCIDDLYQTMQSVTYKTVNKTIQDAVNKQLKEIIGENLDDMAPVSRSKLLQYIDSYSDEVVMQCCILMDTSGSMAKKIQSARHSILDLMDTFKARKGRVDMALIAYPGEGREYFKLIHNFNDNIETLESRLYDIKTRGTTPTAPALDYAIKLMEEYQEMSNEEEALKLEDAIG</sequence>
<proteinExistence type="predicted"/>
<dbReference type="InterPro" id="IPR002035">
    <property type="entry name" value="VWF_A"/>
</dbReference>
<feature type="domain" description="VWFA" evidence="1">
    <location>
        <begin position="1"/>
        <end position="89"/>
    </location>
</feature>
<name>A0A1I0AHW1_9FIRM</name>
<dbReference type="PROSITE" id="PS50234">
    <property type="entry name" value="VWFA"/>
    <property type="match status" value="2"/>
</dbReference>
<evidence type="ECO:0000313" key="2">
    <source>
        <dbReference type="EMBL" id="SES93873.1"/>
    </source>
</evidence>
<dbReference type="AlphaFoldDB" id="A0A1I0AHW1"/>
<evidence type="ECO:0000259" key="1">
    <source>
        <dbReference type="PROSITE" id="PS50234"/>
    </source>
</evidence>
<accession>A0A1I0AHW1</accession>
<dbReference type="Gene3D" id="3.40.50.410">
    <property type="entry name" value="von Willebrand factor, type A domain"/>
    <property type="match status" value="1"/>
</dbReference>
<dbReference type="EMBL" id="FOHU01000003">
    <property type="protein sequence ID" value="SES93873.1"/>
    <property type="molecule type" value="Genomic_DNA"/>
</dbReference>